<evidence type="ECO:0000313" key="2">
    <source>
        <dbReference type="Proteomes" id="UP000789920"/>
    </source>
</evidence>
<name>A0ACA9RNT2_9GLOM</name>
<proteinExistence type="predicted"/>
<evidence type="ECO:0000313" key="1">
    <source>
        <dbReference type="EMBL" id="CAG8800829.1"/>
    </source>
</evidence>
<sequence length="66" mass="7741">KSEIPAIQPPKRNKTQSSKLKLSTFCTWLLKDYFAKIKAHIEENQIKESVTWSQLGYTVQESWIED</sequence>
<comment type="caution">
    <text evidence="1">The sequence shown here is derived from an EMBL/GenBank/DDBJ whole genome shotgun (WGS) entry which is preliminary data.</text>
</comment>
<feature type="non-terminal residue" evidence="1">
    <location>
        <position position="1"/>
    </location>
</feature>
<accession>A0ACA9RNT2</accession>
<reference evidence="1" key="1">
    <citation type="submission" date="2021-06" db="EMBL/GenBank/DDBJ databases">
        <authorList>
            <person name="Kallberg Y."/>
            <person name="Tangrot J."/>
            <person name="Rosling A."/>
        </authorList>
    </citation>
    <scope>NUCLEOTIDE SEQUENCE</scope>
    <source>
        <strain evidence="1">MA461A</strain>
    </source>
</reference>
<feature type="non-terminal residue" evidence="1">
    <location>
        <position position="66"/>
    </location>
</feature>
<gene>
    <name evidence="1" type="ORF">RPERSI_LOCUS20998</name>
</gene>
<keyword evidence="2" id="KW-1185">Reference proteome</keyword>
<protein>
    <submittedName>
        <fullName evidence="1">26238_t:CDS:1</fullName>
    </submittedName>
</protein>
<dbReference type="Proteomes" id="UP000789920">
    <property type="component" value="Unassembled WGS sequence"/>
</dbReference>
<organism evidence="1 2">
    <name type="scientific">Racocetra persica</name>
    <dbReference type="NCBI Taxonomy" id="160502"/>
    <lineage>
        <taxon>Eukaryota</taxon>
        <taxon>Fungi</taxon>
        <taxon>Fungi incertae sedis</taxon>
        <taxon>Mucoromycota</taxon>
        <taxon>Glomeromycotina</taxon>
        <taxon>Glomeromycetes</taxon>
        <taxon>Diversisporales</taxon>
        <taxon>Gigasporaceae</taxon>
        <taxon>Racocetra</taxon>
    </lineage>
</organism>
<dbReference type="EMBL" id="CAJVQC010060489">
    <property type="protein sequence ID" value="CAG8800829.1"/>
    <property type="molecule type" value="Genomic_DNA"/>
</dbReference>